<dbReference type="Proteomes" id="UP000694546">
    <property type="component" value="Chromosome 4"/>
</dbReference>
<dbReference type="SMART" id="SM00325">
    <property type="entry name" value="RhoGEF"/>
    <property type="match status" value="1"/>
</dbReference>
<feature type="compositionally biased region" description="Basic residues" evidence="1">
    <location>
        <begin position="377"/>
        <end position="399"/>
    </location>
</feature>
<protein>
    <submittedName>
        <fullName evidence="3">Rho guanine nucleotide exchange factor (GEF) 39</fullName>
    </submittedName>
</protein>
<proteinExistence type="predicted"/>
<dbReference type="Pfam" id="PF00621">
    <property type="entry name" value="RhoGEF"/>
    <property type="match status" value="1"/>
</dbReference>
<dbReference type="PANTHER" id="PTHR47056:SF1">
    <property type="entry name" value="RHO GUANINE NUCLEOTIDE EXCHANGE FACTOR 39"/>
    <property type="match status" value="1"/>
</dbReference>
<evidence type="ECO:0000313" key="3">
    <source>
        <dbReference type="Ensembl" id="ENSGMOP00000059794.1"/>
    </source>
</evidence>
<dbReference type="InterPro" id="IPR000219">
    <property type="entry name" value="DH_dom"/>
</dbReference>
<name>A0A8C5CEG5_GADMO</name>
<feature type="region of interest" description="Disordered" evidence="1">
    <location>
        <begin position="305"/>
        <end position="417"/>
    </location>
</feature>
<dbReference type="CDD" id="cd00160">
    <property type="entry name" value="RhoGEF"/>
    <property type="match status" value="1"/>
</dbReference>
<gene>
    <name evidence="3" type="primary">arhgef39</name>
</gene>
<dbReference type="Gene3D" id="2.30.29.30">
    <property type="entry name" value="Pleckstrin-homology domain (PH domain)/Phosphotyrosine-binding domain (PTB)"/>
    <property type="match status" value="1"/>
</dbReference>
<dbReference type="InterPro" id="IPR035899">
    <property type="entry name" value="DBL_dom_sf"/>
</dbReference>
<keyword evidence="4" id="KW-1185">Reference proteome</keyword>
<feature type="domain" description="DH" evidence="2">
    <location>
        <begin position="26"/>
        <end position="201"/>
    </location>
</feature>
<dbReference type="GeneTree" id="ENSGT00440000033863"/>
<sequence>MSFSPGVNDPSGASVIQEQRDRWARKRSRVARELVLTEQRYCQQLELVNTYFVEILKAKETLRPSVVESVFSSIKAIHSVNQSLLVHVENGYLGRGFEQFCPQLPHYNVYVDNMYDARKVLAAQLKKNRGFRRYKALQEARPEFRDCKLEDLLNLPAQRIHQYKHYLQDLTETTSPEDPEFQQLSGAARAVSEVSCRIQDNARSHQNHLQLLRVQRLLKGRRTKVLAPGRWFIREGWLRRVPTKGVEATPRMFFLFSDMLVQAKRCGPPHGGKFSGQHAYPLQDCTVDKVFGHTRSQGGLLSEAAVQEHDGPPTGRAVQAAAKARPRPPAERRTPPRHRRPPREEEEQGEHPTDRQAGRQAGRQTDRQTDRQTITKSHNHTVKHTHTHRHTHTRTHARANKQVTHRDTHTLRLSKPA</sequence>
<evidence type="ECO:0000259" key="2">
    <source>
        <dbReference type="PROSITE" id="PS50010"/>
    </source>
</evidence>
<reference evidence="3" key="2">
    <citation type="submission" date="2025-09" db="UniProtKB">
        <authorList>
            <consortium name="Ensembl"/>
        </authorList>
    </citation>
    <scope>IDENTIFICATION</scope>
</reference>
<dbReference type="Gene3D" id="1.20.900.10">
    <property type="entry name" value="Dbl homology (DH) domain"/>
    <property type="match status" value="1"/>
</dbReference>
<dbReference type="SUPFAM" id="SSF48065">
    <property type="entry name" value="DBL homology domain (DH-domain)"/>
    <property type="match status" value="1"/>
</dbReference>
<dbReference type="GO" id="GO:0005886">
    <property type="term" value="C:plasma membrane"/>
    <property type="evidence" value="ECO:0007669"/>
    <property type="project" value="TreeGrafter"/>
</dbReference>
<reference evidence="3" key="1">
    <citation type="submission" date="2025-08" db="UniProtKB">
        <authorList>
            <consortium name="Ensembl"/>
        </authorList>
    </citation>
    <scope>IDENTIFICATION</scope>
</reference>
<dbReference type="GO" id="GO:0005085">
    <property type="term" value="F:guanyl-nucleotide exchange factor activity"/>
    <property type="evidence" value="ECO:0007669"/>
    <property type="project" value="InterPro"/>
</dbReference>
<dbReference type="SUPFAM" id="SSF50729">
    <property type="entry name" value="PH domain-like"/>
    <property type="match status" value="1"/>
</dbReference>
<accession>A0A8C5CEG5</accession>
<dbReference type="PROSITE" id="PS50010">
    <property type="entry name" value="DH_2"/>
    <property type="match status" value="1"/>
</dbReference>
<dbReference type="InterPro" id="IPR011993">
    <property type="entry name" value="PH-like_dom_sf"/>
</dbReference>
<dbReference type="AlphaFoldDB" id="A0A8C5CEG5"/>
<dbReference type="GO" id="GO:0030335">
    <property type="term" value="P:positive regulation of cell migration"/>
    <property type="evidence" value="ECO:0007669"/>
    <property type="project" value="TreeGrafter"/>
</dbReference>
<dbReference type="Ensembl" id="ENSGMOT00000060144.1">
    <property type="protein sequence ID" value="ENSGMOP00000059794.1"/>
    <property type="gene ID" value="ENSGMOG00000033472.1"/>
</dbReference>
<dbReference type="InterPro" id="IPR042987">
    <property type="entry name" value="ARHGEF39"/>
</dbReference>
<evidence type="ECO:0000256" key="1">
    <source>
        <dbReference type="SAM" id="MobiDB-lite"/>
    </source>
</evidence>
<evidence type="ECO:0000313" key="4">
    <source>
        <dbReference type="Proteomes" id="UP000694546"/>
    </source>
</evidence>
<organism evidence="3 4">
    <name type="scientific">Gadus morhua</name>
    <name type="common">Atlantic cod</name>
    <dbReference type="NCBI Taxonomy" id="8049"/>
    <lineage>
        <taxon>Eukaryota</taxon>
        <taxon>Metazoa</taxon>
        <taxon>Chordata</taxon>
        <taxon>Craniata</taxon>
        <taxon>Vertebrata</taxon>
        <taxon>Euteleostomi</taxon>
        <taxon>Actinopterygii</taxon>
        <taxon>Neopterygii</taxon>
        <taxon>Teleostei</taxon>
        <taxon>Neoteleostei</taxon>
        <taxon>Acanthomorphata</taxon>
        <taxon>Zeiogadaria</taxon>
        <taxon>Gadariae</taxon>
        <taxon>Gadiformes</taxon>
        <taxon>Gadoidei</taxon>
        <taxon>Gadidae</taxon>
        <taxon>Gadus</taxon>
    </lineage>
</organism>
<dbReference type="PANTHER" id="PTHR47056">
    <property type="entry name" value="RHO GUANINE NUCLEOTIDE EXCHANGE FACTOR 39"/>
    <property type="match status" value="1"/>
</dbReference>